<evidence type="ECO:0000256" key="2">
    <source>
        <dbReference type="ARBA" id="ARBA00010794"/>
    </source>
</evidence>
<evidence type="ECO:0000313" key="14">
    <source>
        <dbReference type="RefSeq" id="XP_033536812.1"/>
    </source>
</evidence>
<feature type="transmembrane region" description="Helical" evidence="11">
    <location>
        <begin position="678"/>
        <end position="697"/>
    </location>
</feature>
<evidence type="ECO:0000256" key="11">
    <source>
        <dbReference type="SAM" id="Phobius"/>
    </source>
</evidence>
<dbReference type="AlphaFoldDB" id="A0A6G1GBA3"/>
<keyword evidence="13" id="KW-1185">Reference proteome</keyword>
<dbReference type="GO" id="GO:0043048">
    <property type="term" value="P:dolichyl monophosphate biosynthetic process"/>
    <property type="evidence" value="ECO:0007669"/>
    <property type="project" value="TreeGrafter"/>
</dbReference>
<accession>A0A6G1GBA3</accession>
<sequence length="790" mass="87512">MEVENHDVKVLDYFTRTANQKRIAEESAAAAAREKFLRRRRIELLRRATEVSWVFLMALAVYWREKDTISLQLSRTELFTYVLLIYAVYTLYPSRLIHHSSKPWWPVLPKLKDSIRVPSAFDPAPLLYPVILPVLVAMSLHVQHPGVLIPNIVLGLSSLPPQIVPAISASETIPYFHWILAVLPLVARNRGLYYSVASGADGGPLHIVDTQRDELLSMLFPLHYTLLKPLAYLTATSLLSSELQLLSTALINLLLFSKSPHATILRILLWGGGLILFVLCKPVIVWAIALARIPRWRFRRAGRVIQARQYFLNRLLGSLRAASKDRTPLAMKPSLDDSDSEEAHTPQKYMGNTIAALELEIANRVQTKLGAFEGDAETKSAVESTRGNDFFPKADLADIKRQRRNTAPNMKGNQSPAIPVRTKKHQRSRSLYKSFLSLTPQQAVHRKWMYACYVYAVIVLTILGPIRLWVQHEALDGHEPFGWAIGYLFGNIRAVRFSVIDWNLERWIPLSPLESSTPTEESFGFAEKIRAGYGLANVRLVLSVYLLSILGAGLLVVLRLSSSVEVDTRRKVFHGTMVAMFLPAIYIDPSFCALALGLVLCIFLLLDVLRASQLPPLSKPIASFLTPFVDGRDLRGPVVVSHLFLLIGCATPLWLSLSGMQTGGVDPWKGWEVKGSDLSMVTGVICVGLGDAAASLVGRRFGRTKWPWTGGKSIEGSVAFAVAVLIGLALSQFWLDVGQWKTGGVDWASWIPKAATAASGASFTEAVLTGGNDNVVVPVVLWLLVRALGI</sequence>
<evidence type="ECO:0000313" key="12">
    <source>
        <dbReference type="EMBL" id="KAF1815181.1"/>
    </source>
</evidence>
<proteinExistence type="inferred from homology"/>
<keyword evidence="5 11" id="KW-0812">Transmembrane</keyword>
<feature type="region of interest" description="Disordered" evidence="10">
    <location>
        <begin position="404"/>
        <end position="423"/>
    </location>
</feature>
<organism evidence="12">
    <name type="scientific">Eremomyces bilateralis CBS 781.70</name>
    <dbReference type="NCBI Taxonomy" id="1392243"/>
    <lineage>
        <taxon>Eukaryota</taxon>
        <taxon>Fungi</taxon>
        <taxon>Dikarya</taxon>
        <taxon>Ascomycota</taxon>
        <taxon>Pezizomycotina</taxon>
        <taxon>Dothideomycetes</taxon>
        <taxon>Dothideomycetes incertae sedis</taxon>
        <taxon>Eremomycetales</taxon>
        <taxon>Eremomycetaceae</taxon>
        <taxon>Eremomyces</taxon>
    </lineage>
</organism>
<dbReference type="GeneID" id="54417553"/>
<feature type="transmembrane region" description="Helical" evidence="11">
    <location>
        <begin position="540"/>
        <end position="560"/>
    </location>
</feature>
<feature type="transmembrane region" description="Helical" evidence="11">
    <location>
        <begin position="448"/>
        <end position="470"/>
    </location>
</feature>
<evidence type="ECO:0000256" key="9">
    <source>
        <dbReference type="ARBA" id="ARBA00023136"/>
    </source>
</evidence>
<evidence type="ECO:0000256" key="4">
    <source>
        <dbReference type="ARBA" id="ARBA00022679"/>
    </source>
</evidence>
<dbReference type="PANTHER" id="PTHR13205:SF15">
    <property type="entry name" value="DOLICHOL KINASE"/>
    <property type="match status" value="1"/>
</dbReference>
<dbReference type="GO" id="GO:0005789">
    <property type="term" value="C:endoplasmic reticulum membrane"/>
    <property type="evidence" value="ECO:0007669"/>
    <property type="project" value="UniProtKB-SubCell"/>
</dbReference>
<evidence type="ECO:0000256" key="7">
    <source>
        <dbReference type="ARBA" id="ARBA00022824"/>
    </source>
</evidence>
<evidence type="ECO:0000256" key="6">
    <source>
        <dbReference type="ARBA" id="ARBA00022777"/>
    </source>
</evidence>
<dbReference type="GO" id="GO:0004168">
    <property type="term" value="F:dolichol kinase activity"/>
    <property type="evidence" value="ECO:0007669"/>
    <property type="project" value="UniProtKB-EC"/>
</dbReference>
<protein>
    <recommendedName>
        <fullName evidence="3">dolichol kinase</fullName>
        <ecNumber evidence="3">2.7.1.108</ecNumber>
    </recommendedName>
</protein>
<evidence type="ECO:0000256" key="1">
    <source>
        <dbReference type="ARBA" id="ARBA00004477"/>
    </source>
</evidence>
<dbReference type="Proteomes" id="UP000504638">
    <property type="component" value="Unplaced"/>
</dbReference>
<comment type="similarity">
    <text evidence="2">Belongs to the polyprenol kinase family.</text>
</comment>
<reference evidence="12 14" key="1">
    <citation type="submission" date="2020-01" db="EMBL/GenBank/DDBJ databases">
        <authorList>
            <consortium name="DOE Joint Genome Institute"/>
            <person name="Haridas S."/>
            <person name="Albert R."/>
            <person name="Binder M."/>
            <person name="Bloem J."/>
            <person name="Labutti K."/>
            <person name="Salamov A."/>
            <person name="Andreopoulos B."/>
            <person name="Baker S.E."/>
            <person name="Barry K."/>
            <person name="Bills G."/>
            <person name="Bluhm B.H."/>
            <person name="Cannon C."/>
            <person name="Castanera R."/>
            <person name="Culley D.E."/>
            <person name="Daum C."/>
            <person name="Ezra D."/>
            <person name="Gonzalez J.B."/>
            <person name="Henrissat B."/>
            <person name="Kuo A."/>
            <person name="Liang C."/>
            <person name="Lipzen A."/>
            <person name="Lutzoni F."/>
            <person name="Magnuson J."/>
            <person name="Mondo S."/>
            <person name="Nolan M."/>
            <person name="Ohm R."/>
            <person name="Pangilinan J."/>
            <person name="Park H.-J."/>
            <person name="Ramirez L."/>
            <person name="Alfaro M."/>
            <person name="Sun H."/>
            <person name="Tritt A."/>
            <person name="Yoshinaga Y."/>
            <person name="Zwiers L.-H."/>
            <person name="Turgeon B.G."/>
            <person name="Goodwin S.B."/>
            <person name="Spatafora J.W."/>
            <person name="Crous P.W."/>
            <person name="Grigoriev I.V."/>
        </authorList>
    </citation>
    <scope>NUCLEOTIDE SEQUENCE</scope>
    <source>
        <strain evidence="12 14">CBS 781.70</strain>
    </source>
</reference>
<feature type="non-terminal residue" evidence="12">
    <location>
        <position position="790"/>
    </location>
</feature>
<keyword evidence="8 11" id="KW-1133">Transmembrane helix</keyword>
<reference evidence="14" key="2">
    <citation type="submission" date="2020-04" db="EMBL/GenBank/DDBJ databases">
        <authorList>
            <consortium name="NCBI Genome Project"/>
        </authorList>
    </citation>
    <scope>NUCLEOTIDE SEQUENCE</scope>
    <source>
        <strain evidence="14">CBS 781.70</strain>
    </source>
</reference>
<dbReference type="EC" id="2.7.1.108" evidence="3"/>
<feature type="transmembrane region" description="Helical" evidence="11">
    <location>
        <begin position="718"/>
        <end position="735"/>
    </location>
</feature>
<keyword evidence="6" id="KW-0418">Kinase</keyword>
<dbReference type="PANTHER" id="PTHR13205">
    <property type="entry name" value="TRANSMEMBRANE PROTEIN 15-RELATED"/>
    <property type="match status" value="1"/>
</dbReference>
<feature type="transmembrane region" description="Helical" evidence="11">
    <location>
        <begin position="638"/>
        <end position="658"/>
    </location>
</feature>
<keyword evidence="4" id="KW-0808">Transferase</keyword>
<evidence type="ECO:0000256" key="3">
    <source>
        <dbReference type="ARBA" id="ARBA00012132"/>
    </source>
</evidence>
<comment type="subcellular location">
    <subcellularLocation>
        <location evidence="1">Endoplasmic reticulum membrane</location>
        <topology evidence="1">Multi-pass membrane protein</topology>
    </subcellularLocation>
</comment>
<evidence type="ECO:0000256" key="5">
    <source>
        <dbReference type="ARBA" id="ARBA00022692"/>
    </source>
</evidence>
<evidence type="ECO:0000256" key="10">
    <source>
        <dbReference type="SAM" id="MobiDB-lite"/>
    </source>
</evidence>
<feature type="transmembrane region" description="Helical" evidence="11">
    <location>
        <begin position="267"/>
        <end position="291"/>
    </location>
</feature>
<evidence type="ECO:0000256" key="8">
    <source>
        <dbReference type="ARBA" id="ARBA00022989"/>
    </source>
</evidence>
<dbReference type="EMBL" id="ML975152">
    <property type="protein sequence ID" value="KAF1815181.1"/>
    <property type="molecule type" value="Genomic_DNA"/>
</dbReference>
<dbReference type="RefSeq" id="XP_033536812.1">
    <property type="nucleotide sequence ID" value="XM_033676983.1"/>
</dbReference>
<dbReference type="OrthoDB" id="377083at2759"/>
<evidence type="ECO:0000313" key="13">
    <source>
        <dbReference type="Proteomes" id="UP000504638"/>
    </source>
</evidence>
<feature type="transmembrane region" description="Helical" evidence="11">
    <location>
        <begin position="593"/>
        <end position="609"/>
    </location>
</feature>
<gene>
    <name evidence="12 14" type="ORF">P152DRAFT_412388</name>
</gene>
<keyword evidence="9 11" id="KW-0472">Membrane</keyword>
<reference evidence="14" key="3">
    <citation type="submission" date="2025-04" db="UniProtKB">
        <authorList>
            <consortium name="RefSeq"/>
        </authorList>
    </citation>
    <scope>IDENTIFICATION</scope>
    <source>
        <strain evidence="14">CBS 781.70</strain>
    </source>
</reference>
<feature type="compositionally biased region" description="Polar residues" evidence="10">
    <location>
        <begin position="405"/>
        <end position="416"/>
    </location>
</feature>
<dbReference type="InterPro" id="IPR032974">
    <property type="entry name" value="Polypren_kinase"/>
</dbReference>
<name>A0A6G1GBA3_9PEZI</name>
<keyword evidence="7" id="KW-0256">Endoplasmic reticulum</keyword>